<keyword evidence="4" id="KW-1185">Reference proteome</keyword>
<evidence type="ECO:0000313" key="4">
    <source>
        <dbReference type="Proteomes" id="UP000247702"/>
    </source>
</evidence>
<protein>
    <recommendedName>
        <fullName evidence="2">DUF2423 domain-containing protein</fullName>
    </recommendedName>
</protein>
<dbReference type="PANTHER" id="PTHR28219">
    <property type="entry name" value="UPF0642 PROTEIN YBL028C"/>
    <property type="match status" value="1"/>
</dbReference>
<dbReference type="STRING" id="94130.A0A2Z6S5R1"/>
<accession>A0A2Z6S5R1</accession>
<organism evidence="3 4">
    <name type="scientific">Rhizophagus clarus</name>
    <dbReference type="NCBI Taxonomy" id="94130"/>
    <lineage>
        <taxon>Eukaryota</taxon>
        <taxon>Fungi</taxon>
        <taxon>Fungi incertae sedis</taxon>
        <taxon>Mucoromycota</taxon>
        <taxon>Glomeromycotina</taxon>
        <taxon>Glomeromycetes</taxon>
        <taxon>Glomerales</taxon>
        <taxon>Glomeraceae</taxon>
        <taxon>Rhizophagus</taxon>
    </lineage>
</organism>
<feature type="domain" description="DUF2423" evidence="2">
    <location>
        <begin position="1"/>
        <end position="39"/>
    </location>
</feature>
<dbReference type="GO" id="GO:0030687">
    <property type="term" value="C:preribosome, large subunit precursor"/>
    <property type="evidence" value="ECO:0007669"/>
    <property type="project" value="TreeGrafter"/>
</dbReference>
<evidence type="ECO:0000313" key="3">
    <source>
        <dbReference type="EMBL" id="GBC09861.1"/>
    </source>
</evidence>
<dbReference type="EMBL" id="BEXD01004334">
    <property type="protein sequence ID" value="GBC09861.1"/>
    <property type="molecule type" value="Genomic_DNA"/>
</dbReference>
<evidence type="ECO:0000259" key="2">
    <source>
        <dbReference type="Pfam" id="PF10338"/>
    </source>
</evidence>
<dbReference type="PANTHER" id="PTHR28219:SF1">
    <property type="entry name" value="UPF0642 PROTEIN YBL028C"/>
    <property type="match status" value="1"/>
</dbReference>
<feature type="compositionally biased region" description="Polar residues" evidence="1">
    <location>
        <begin position="39"/>
        <end position="56"/>
    </location>
</feature>
<sequence length="108" mass="12113">MAKSMRSKIKRRFRAIKRQSIFAPVETARIQRLAAKQIQTEQQTNSLNSQDQSLPQHETEVFTLSSTTDLTSGSLCYALLGLIDPEIIDSTNIEGLMNVMSRVVKGED</sequence>
<evidence type="ECO:0000256" key="1">
    <source>
        <dbReference type="SAM" id="MobiDB-lite"/>
    </source>
</evidence>
<name>A0A2Z6S5R1_9GLOM</name>
<reference evidence="3 4" key="1">
    <citation type="submission" date="2017-11" db="EMBL/GenBank/DDBJ databases">
        <title>The genome of Rhizophagus clarus HR1 reveals common genetic basis of auxotrophy among arbuscular mycorrhizal fungi.</title>
        <authorList>
            <person name="Kobayashi Y."/>
        </authorList>
    </citation>
    <scope>NUCLEOTIDE SEQUENCE [LARGE SCALE GENOMIC DNA]</scope>
    <source>
        <strain evidence="3 4">HR1</strain>
    </source>
</reference>
<dbReference type="Proteomes" id="UP000247702">
    <property type="component" value="Unassembled WGS sequence"/>
</dbReference>
<gene>
    <name evidence="3" type="ORF">RclHR1_09170009</name>
</gene>
<dbReference type="Pfam" id="PF10338">
    <property type="entry name" value="YBL028C_N"/>
    <property type="match status" value="1"/>
</dbReference>
<dbReference type="InterPro" id="IPR019434">
    <property type="entry name" value="DUF2423"/>
</dbReference>
<feature type="region of interest" description="Disordered" evidence="1">
    <location>
        <begin position="39"/>
        <end position="60"/>
    </location>
</feature>
<dbReference type="AlphaFoldDB" id="A0A2Z6S5R1"/>
<proteinExistence type="predicted"/>
<comment type="caution">
    <text evidence="3">The sequence shown here is derived from an EMBL/GenBank/DDBJ whole genome shotgun (WGS) entry which is preliminary data.</text>
</comment>